<accession>A0A9W9W1Y1</accession>
<gene>
    <name evidence="6" type="ORF">N7509_005125</name>
</gene>
<dbReference type="EMBL" id="JAPZBU010000006">
    <property type="protein sequence ID" value="KAJ5397012.1"/>
    <property type="molecule type" value="Genomic_DNA"/>
</dbReference>
<name>A0A9W9W1Y1_9EURO</name>
<dbReference type="Pfam" id="PF04479">
    <property type="entry name" value="RTA1"/>
    <property type="match status" value="1"/>
</dbReference>
<reference evidence="6" key="1">
    <citation type="submission" date="2022-12" db="EMBL/GenBank/DDBJ databases">
        <authorList>
            <person name="Petersen C."/>
        </authorList>
    </citation>
    <scope>NUCLEOTIDE SEQUENCE</scope>
    <source>
        <strain evidence="6">IBT 29677</strain>
    </source>
</reference>
<dbReference type="Proteomes" id="UP001147747">
    <property type="component" value="Unassembled WGS sequence"/>
</dbReference>
<feature type="transmembrane region" description="Helical" evidence="5">
    <location>
        <begin position="148"/>
        <end position="173"/>
    </location>
</feature>
<dbReference type="GeneID" id="81368742"/>
<comment type="subcellular location">
    <subcellularLocation>
        <location evidence="1">Membrane</location>
        <topology evidence="1">Multi-pass membrane protein</topology>
    </subcellularLocation>
</comment>
<dbReference type="RefSeq" id="XP_056489064.1">
    <property type="nucleotide sequence ID" value="XM_056629762.1"/>
</dbReference>
<evidence type="ECO:0000256" key="2">
    <source>
        <dbReference type="ARBA" id="ARBA00022692"/>
    </source>
</evidence>
<comment type="caution">
    <text evidence="6">The sequence shown here is derived from an EMBL/GenBank/DDBJ whole genome shotgun (WGS) entry which is preliminary data.</text>
</comment>
<keyword evidence="7" id="KW-1185">Reference proteome</keyword>
<evidence type="ECO:0008006" key="8">
    <source>
        <dbReference type="Google" id="ProtNLM"/>
    </source>
</evidence>
<keyword evidence="3 5" id="KW-1133">Transmembrane helix</keyword>
<keyword evidence="4 5" id="KW-0472">Membrane</keyword>
<evidence type="ECO:0000256" key="5">
    <source>
        <dbReference type="SAM" id="Phobius"/>
    </source>
</evidence>
<dbReference type="PANTHER" id="PTHR31465">
    <property type="entry name" value="PROTEIN RTA1-RELATED"/>
    <property type="match status" value="1"/>
</dbReference>
<dbReference type="PANTHER" id="PTHR31465:SF1">
    <property type="entry name" value="PROTEIN RTA1-RELATED"/>
    <property type="match status" value="1"/>
</dbReference>
<keyword evidence="2 5" id="KW-0812">Transmembrane</keyword>
<organism evidence="6 7">
    <name type="scientific">Penicillium cosmopolitanum</name>
    <dbReference type="NCBI Taxonomy" id="1131564"/>
    <lineage>
        <taxon>Eukaryota</taxon>
        <taxon>Fungi</taxon>
        <taxon>Dikarya</taxon>
        <taxon>Ascomycota</taxon>
        <taxon>Pezizomycotina</taxon>
        <taxon>Eurotiomycetes</taxon>
        <taxon>Eurotiomycetidae</taxon>
        <taxon>Eurotiales</taxon>
        <taxon>Aspergillaceae</taxon>
        <taxon>Penicillium</taxon>
    </lineage>
</organism>
<dbReference type="AlphaFoldDB" id="A0A9W9W1Y1"/>
<evidence type="ECO:0000313" key="6">
    <source>
        <dbReference type="EMBL" id="KAJ5397012.1"/>
    </source>
</evidence>
<evidence type="ECO:0000256" key="4">
    <source>
        <dbReference type="ARBA" id="ARBA00023136"/>
    </source>
</evidence>
<dbReference type="GO" id="GO:0016020">
    <property type="term" value="C:membrane"/>
    <property type="evidence" value="ECO:0007669"/>
    <property type="project" value="UniProtKB-SubCell"/>
</dbReference>
<evidence type="ECO:0000256" key="3">
    <source>
        <dbReference type="ARBA" id="ARBA00022989"/>
    </source>
</evidence>
<sequence>MVLGRLIMHLGAESYSIVPVRWLTIIFVTGDIIAFVMQAAGGGIMASGTISAMTTGEHVTIGGLCVQLLFFTIFVITSVVFHVRIRSKHTQRTLGIQRDRSGKTVRSWESVLWGLYIASILILVRSIFRLVEYAQGNDGYLISHEVFMYVFDGALMFFAMVAMNVFHPCTVLISSAKGGSHQLEDQIRES</sequence>
<dbReference type="OrthoDB" id="3358017at2759"/>
<evidence type="ECO:0000313" key="7">
    <source>
        <dbReference type="Proteomes" id="UP001147747"/>
    </source>
</evidence>
<dbReference type="InterPro" id="IPR007568">
    <property type="entry name" value="RTA1"/>
</dbReference>
<feature type="transmembrane region" description="Helical" evidence="5">
    <location>
        <begin position="110"/>
        <end position="128"/>
    </location>
</feature>
<protein>
    <recommendedName>
        <fullName evidence="8">RTA1 domain protein</fullName>
    </recommendedName>
</protein>
<proteinExistence type="predicted"/>
<feature type="transmembrane region" description="Helical" evidence="5">
    <location>
        <begin position="20"/>
        <end position="41"/>
    </location>
</feature>
<feature type="transmembrane region" description="Helical" evidence="5">
    <location>
        <begin position="61"/>
        <end position="83"/>
    </location>
</feature>
<evidence type="ECO:0000256" key="1">
    <source>
        <dbReference type="ARBA" id="ARBA00004141"/>
    </source>
</evidence>
<reference evidence="6" key="2">
    <citation type="journal article" date="2023" name="IMA Fungus">
        <title>Comparative genomic study of the Penicillium genus elucidates a diverse pangenome and 15 lateral gene transfer events.</title>
        <authorList>
            <person name="Petersen C."/>
            <person name="Sorensen T."/>
            <person name="Nielsen M.R."/>
            <person name="Sondergaard T.E."/>
            <person name="Sorensen J.L."/>
            <person name="Fitzpatrick D.A."/>
            <person name="Frisvad J.C."/>
            <person name="Nielsen K.L."/>
        </authorList>
    </citation>
    <scope>NUCLEOTIDE SEQUENCE</scope>
    <source>
        <strain evidence="6">IBT 29677</strain>
    </source>
</reference>